<dbReference type="Gene3D" id="3.90.25.10">
    <property type="entry name" value="UDP-galactose 4-epimerase, domain 1"/>
    <property type="match status" value="1"/>
</dbReference>
<dbReference type="PANTHER" id="PTHR42748:SF7">
    <property type="entry name" value="NMRA LIKE REDOX SENSOR 1-RELATED"/>
    <property type="match status" value="1"/>
</dbReference>
<dbReference type="AlphaFoldDB" id="A0A8C0GBE8"/>
<evidence type="ECO:0000313" key="2">
    <source>
        <dbReference type="Ensembl" id="ENSCABP00000004788.1"/>
    </source>
</evidence>
<evidence type="ECO:0000313" key="3">
    <source>
        <dbReference type="Proteomes" id="UP000694404"/>
    </source>
</evidence>
<organism evidence="2 3">
    <name type="scientific">Chelonoidis abingdonii</name>
    <name type="common">Abingdon island giant tortoise</name>
    <name type="synonym">Testudo abingdonii</name>
    <dbReference type="NCBI Taxonomy" id="106734"/>
    <lineage>
        <taxon>Eukaryota</taxon>
        <taxon>Metazoa</taxon>
        <taxon>Chordata</taxon>
        <taxon>Craniata</taxon>
        <taxon>Vertebrata</taxon>
        <taxon>Euteleostomi</taxon>
        <taxon>Archelosauria</taxon>
        <taxon>Testudinata</taxon>
        <taxon>Testudines</taxon>
        <taxon>Cryptodira</taxon>
        <taxon>Durocryptodira</taxon>
        <taxon>Testudinoidea</taxon>
        <taxon>Testudinidae</taxon>
        <taxon>Chelonoidis</taxon>
    </lineage>
</organism>
<dbReference type="InterPro" id="IPR036291">
    <property type="entry name" value="NAD(P)-bd_dom_sf"/>
</dbReference>
<accession>A0A8C0GBE8</accession>
<dbReference type="Gene3D" id="3.40.50.720">
    <property type="entry name" value="NAD(P)-binding Rossmann-like Domain"/>
    <property type="match status" value="1"/>
</dbReference>
<protein>
    <submittedName>
        <fullName evidence="2">Uncharacterized protein</fullName>
    </submittedName>
</protein>
<evidence type="ECO:0000256" key="1">
    <source>
        <dbReference type="ARBA" id="ARBA00022857"/>
    </source>
</evidence>
<reference evidence="2" key="1">
    <citation type="submission" date="2025-08" db="UniProtKB">
        <authorList>
            <consortium name="Ensembl"/>
        </authorList>
    </citation>
    <scope>IDENTIFICATION</scope>
</reference>
<proteinExistence type="predicted"/>
<keyword evidence="3" id="KW-1185">Reference proteome</keyword>
<sequence>SNLMQMVAITGAENKEGRSMVTALLHDGGFKGHVSWGGGGLSFPVTLQLQAARAETVLLNSWDVPRMDRALKGTHSCFIVTDTNFHHNELEFRNGQVFPLLTVRFNIGTSWQNCASNLAAPTQCPWGALPARHMDAKAIIDDYMTKSGLPKTEINVPFFFENVLSAFRPIAAGQDTYKLDERWILSIPMGDTAMDDISVAQCNAIVVSTQKNPHCSHLTIRDYATSLSQRLYPKVFRYSQVRMHEGAAAQALGNMSEFWKGNQATNSTLTIELCPGLQTFQKTKNTSDMP</sequence>
<dbReference type="Proteomes" id="UP000694404">
    <property type="component" value="Unplaced"/>
</dbReference>
<reference evidence="2" key="2">
    <citation type="submission" date="2025-09" db="UniProtKB">
        <authorList>
            <consortium name="Ensembl"/>
        </authorList>
    </citation>
    <scope>IDENTIFICATION</scope>
</reference>
<dbReference type="PANTHER" id="PTHR42748">
    <property type="entry name" value="NITROGEN METABOLITE REPRESSION PROTEIN NMRA FAMILY MEMBER"/>
    <property type="match status" value="1"/>
</dbReference>
<dbReference type="GO" id="GO:0005634">
    <property type="term" value="C:nucleus"/>
    <property type="evidence" value="ECO:0007669"/>
    <property type="project" value="TreeGrafter"/>
</dbReference>
<dbReference type="GeneTree" id="ENSGT00960000192250"/>
<dbReference type="OMA" id="AHIEEYM"/>
<keyword evidence="1" id="KW-0521">NADP</keyword>
<dbReference type="SUPFAM" id="SSF51735">
    <property type="entry name" value="NAD(P)-binding Rossmann-fold domains"/>
    <property type="match status" value="1"/>
</dbReference>
<dbReference type="InterPro" id="IPR051164">
    <property type="entry name" value="NmrA-like_oxidored"/>
</dbReference>
<name>A0A8C0GBE8_CHEAB</name>
<dbReference type="Ensembl" id="ENSCABT00000005205.1">
    <property type="protein sequence ID" value="ENSCABP00000004788.1"/>
    <property type="gene ID" value="ENSCABG00000003617.1"/>
</dbReference>